<name>A0A7H4M505_9ENTR</name>
<reference evidence="1 2" key="1">
    <citation type="submission" date="2018-06" db="EMBL/GenBank/DDBJ databases">
        <authorList>
            <consortium name="Pathogen Informatics"/>
            <person name="Doyle S."/>
        </authorList>
    </citation>
    <scope>NUCLEOTIDE SEQUENCE [LARGE SCALE GENOMIC DNA]</scope>
    <source>
        <strain evidence="1 2">NCTC11694</strain>
    </source>
</reference>
<dbReference type="AlphaFoldDB" id="A0A7H4M505"/>
<comment type="caution">
    <text evidence="1">The sequence shown here is derived from an EMBL/GenBank/DDBJ whole genome shotgun (WGS) entry which is preliminary data.</text>
</comment>
<organism evidence="1 2">
    <name type="scientific">Klebsiella michiganensis</name>
    <dbReference type="NCBI Taxonomy" id="1134687"/>
    <lineage>
        <taxon>Bacteria</taxon>
        <taxon>Pseudomonadati</taxon>
        <taxon>Pseudomonadota</taxon>
        <taxon>Gammaproteobacteria</taxon>
        <taxon>Enterobacterales</taxon>
        <taxon>Enterobacteriaceae</taxon>
        <taxon>Klebsiella/Raoultella group</taxon>
        <taxon>Klebsiella</taxon>
    </lineage>
</organism>
<evidence type="ECO:0000313" key="2">
    <source>
        <dbReference type="Proteomes" id="UP000255050"/>
    </source>
</evidence>
<sequence length="69" mass="7776">MLICLYSRDSIGDNYQLAFFRPGISPRIAASRTLIRLNPNFRRNHADDLFDGSDYADETGWNHAAESAA</sequence>
<dbReference type="EMBL" id="UGJR01000002">
    <property type="protein sequence ID" value="STR43481.1"/>
    <property type="molecule type" value="Genomic_DNA"/>
</dbReference>
<proteinExistence type="predicted"/>
<evidence type="ECO:0000313" key="1">
    <source>
        <dbReference type="EMBL" id="STR43481.1"/>
    </source>
</evidence>
<dbReference type="Proteomes" id="UP000255050">
    <property type="component" value="Unassembled WGS sequence"/>
</dbReference>
<accession>A0A7H4M505</accession>
<gene>
    <name evidence="1" type="ORF">NCTC11694_04750</name>
</gene>
<protein>
    <submittedName>
        <fullName evidence="1">Uncharacterized protein</fullName>
    </submittedName>
</protein>